<sequence>MSFSFTGIHHVQLAAPPGSEEVARKFFVGILGFEEIEQPEPMKIRGGVWFGFGNYHLHIGIEEPFSPAKKAHPAFEVKNIEALKIHLAENNISFIVDTDYPGVNRIYIEDPWGNRVEILEKCM</sequence>
<dbReference type="PANTHER" id="PTHR39175">
    <property type="entry name" value="FAMILY PROTEIN, PUTATIVE (AFU_ORTHOLOGUE AFUA_3G15060)-RELATED"/>
    <property type="match status" value="1"/>
</dbReference>
<reference evidence="3" key="1">
    <citation type="submission" date="2015-07" db="EMBL/GenBank/DDBJ databases">
        <title>Genome sequencing project for genomic taxonomy and phylogenomics of Bacillus-like bacteria.</title>
        <authorList>
            <person name="Liu B."/>
            <person name="Wang J."/>
            <person name="Zhu Y."/>
            <person name="Liu G."/>
            <person name="Chen Q."/>
            <person name="Chen Z."/>
            <person name="Lan J."/>
            <person name="Che J."/>
            <person name="Ge C."/>
            <person name="Shi H."/>
            <person name="Pan Z."/>
            <person name="Liu X."/>
        </authorList>
    </citation>
    <scope>NUCLEOTIDE SEQUENCE [LARGE SCALE GENOMIC DNA]</scope>
    <source>
        <strain evidence="3">FJAT-27997</strain>
    </source>
</reference>
<organism evidence="2 3">
    <name type="scientific">Peribacillus loiseleuriae</name>
    <dbReference type="NCBI Taxonomy" id="1679170"/>
    <lineage>
        <taxon>Bacteria</taxon>
        <taxon>Bacillati</taxon>
        <taxon>Bacillota</taxon>
        <taxon>Bacilli</taxon>
        <taxon>Bacillales</taxon>
        <taxon>Bacillaceae</taxon>
        <taxon>Peribacillus</taxon>
    </lineage>
</organism>
<evidence type="ECO:0000259" key="1">
    <source>
        <dbReference type="PROSITE" id="PS51819"/>
    </source>
</evidence>
<dbReference type="PROSITE" id="PS51819">
    <property type="entry name" value="VOC"/>
    <property type="match status" value="1"/>
</dbReference>
<gene>
    <name evidence="2" type="ORF">AC625_20220</name>
</gene>
<comment type="caution">
    <text evidence="2">The sequence shown here is derived from an EMBL/GenBank/DDBJ whole genome shotgun (WGS) entry which is preliminary data.</text>
</comment>
<keyword evidence="3" id="KW-1185">Reference proteome</keyword>
<dbReference type="Gene3D" id="3.10.180.10">
    <property type="entry name" value="2,3-Dihydroxybiphenyl 1,2-Dioxygenase, domain 1"/>
    <property type="match status" value="1"/>
</dbReference>
<evidence type="ECO:0000313" key="2">
    <source>
        <dbReference type="EMBL" id="KMY51583.1"/>
    </source>
</evidence>
<dbReference type="InterPro" id="IPR004360">
    <property type="entry name" value="Glyas_Fos-R_dOase_dom"/>
</dbReference>
<dbReference type="RefSeq" id="WP_049682935.1">
    <property type="nucleotide sequence ID" value="NZ_JBIVOD010000007.1"/>
</dbReference>
<dbReference type="STRING" id="1679170.AC625_20220"/>
<dbReference type="PANTHER" id="PTHR39175:SF1">
    <property type="entry name" value="FAMILY PROTEIN, PUTATIVE (AFU_ORTHOLOGUE AFUA_3G15060)-RELATED"/>
    <property type="match status" value="1"/>
</dbReference>
<dbReference type="Pfam" id="PF00903">
    <property type="entry name" value="Glyoxalase"/>
    <property type="match status" value="1"/>
</dbReference>
<feature type="domain" description="VOC" evidence="1">
    <location>
        <begin position="7"/>
        <end position="121"/>
    </location>
</feature>
<dbReference type="SUPFAM" id="SSF54593">
    <property type="entry name" value="Glyoxalase/Bleomycin resistance protein/Dihydroxybiphenyl dioxygenase"/>
    <property type="match status" value="1"/>
</dbReference>
<protein>
    <submittedName>
        <fullName evidence="2">Glyoxalase</fullName>
    </submittedName>
</protein>
<dbReference type="InterPro" id="IPR029068">
    <property type="entry name" value="Glyas_Bleomycin-R_OHBP_Dase"/>
</dbReference>
<accession>A0A0K9GY52</accession>
<proteinExistence type="predicted"/>
<dbReference type="OrthoDB" id="9813630at2"/>
<dbReference type="EMBL" id="LFZW01000001">
    <property type="protein sequence ID" value="KMY51583.1"/>
    <property type="molecule type" value="Genomic_DNA"/>
</dbReference>
<dbReference type="AlphaFoldDB" id="A0A0K9GY52"/>
<dbReference type="InterPro" id="IPR037523">
    <property type="entry name" value="VOC_core"/>
</dbReference>
<evidence type="ECO:0000313" key="3">
    <source>
        <dbReference type="Proteomes" id="UP000037146"/>
    </source>
</evidence>
<name>A0A0K9GY52_9BACI</name>
<dbReference type="PATRIC" id="fig|1679170.3.peg.4585"/>
<dbReference type="Proteomes" id="UP000037146">
    <property type="component" value="Unassembled WGS sequence"/>
</dbReference>